<organism evidence="4 5">
    <name type="scientific">Novibacillus thermophilus</name>
    <dbReference type="NCBI Taxonomy" id="1471761"/>
    <lineage>
        <taxon>Bacteria</taxon>
        <taxon>Bacillati</taxon>
        <taxon>Bacillota</taxon>
        <taxon>Bacilli</taxon>
        <taxon>Bacillales</taxon>
        <taxon>Thermoactinomycetaceae</taxon>
        <taxon>Novibacillus</taxon>
    </lineage>
</organism>
<feature type="transmembrane region" description="Helical" evidence="3">
    <location>
        <begin position="36"/>
        <end position="53"/>
    </location>
</feature>
<keyword evidence="5" id="KW-1185">Reference proteome</keyword>
<feature type="region of interest" description="Disordered" evidence="2">
    <location>
        <begin position="109"/>
        <end position="134"/>
    </location>
</feature>
<gene>
    <name evidence="4" type="ORF">B0W44_06645</name>
</gene>
<dbReference type="STRING" id="1471761.B0W44_06645"/>
<feature type="coiled-coil region" evidence="1">
    <location>
        <begin position="52"/>
        <end position="86"/>
    </location>
</feature>
<accession>A0A1U9K668</accession>
<keyword evidence="3" id="KW-0812">Transmembrane</keyword>
<evidence type="ECO:0008006" key="6">
    <source>
        <dbReference type="Google" id="ProtNLM"/>
    </source>
</evidence>
<keyword evidence="1" id="KW-0175">Coiled coil</keyword>
<evidence type="ECO:0000313" key="5">
    <source>
        <dbReference type="Proteomes" id="UP000188603"/>
    </source>
</evidence>
<evidence type="ECO:0000313" key="4">
    <source>
        <dbReference type="EMBL" id="AQS55512.1"/>
    </source>
</evidence>
<keyword evidence="3" id="KW-1133">Transmembrane helix</keyword>
<evidence type="ECO:0000256" key="2">
    <source>
        <dbReference type="SAM" id="MobiDB-lite"/>
    </source>
</evidence>
<evidence type="ECO:0000256" key="3">
    <source>
        <dbReference type="SAM" id="Phobius"/>
    </source>
</evidence>
<dbReference type="OrthoDB" id="2988583at2"/>
<dbReference type="KEGG" id="ntr:B0W44_06645"/>
<reference evidence="4 5" key="1">
    <citation type="journal article" date="2015" name="Int. J. Syst. Evol. Microbiol.">
        <title>Novibacillus thermophilus gen. nov., sp. nov., a Gram-staining-negative and moderately thermophilic member of the family Thermoactinomycetaceae.</title>
        <authorList>
            <person name="Yang G."/>
            <person name="Chen J."/>
            <person name="Zhou S."/>
        </authorList>
    </citation>
    <scope>NUCLEOTIDE SEQUENCE [LARGE SCALE GENOMIC DNA]</scope>
    <source>
        <strain evidence="4 5">SG-1</strain>
    </source>
</reference>
<proteinExistence type="predicted"/>
<keyword evidence="3" id="KW-0472">Membrane</keyword>
<evidence type="ECO:0000256" key="1">
    <source>
        <dbReference type="SAM" id="Coils"/>
    </source>
</evidence>
<sequence length="134" mass="15632">MKTYGNLATVPKPKPRTRRVTRKVIRKKGLPVKEKLLYLCTVIVFVLITSWVLSQQAELAEINYEIQKVEEQVVQVEDHITTLESKEKELLEPERIKRMARERGLVFDPSRIRSATGEEDREKEHSDNAVKDNF</sequence>
<name>A0A1U9K668_9BACL</name>
<dbReference type="EMBL" id="CP019699">
    <property type="protein sequence ID" value="AQS55512.1"/>
    <property type="molecule type" value="Genomic_DNA"/>
</dbReference>
<dbReference type="AlphaFoldDB" id="A0A1U9K668"/>
<feature type="compositionally biased region" description="Basic and acidic residues" evidence="2">
    <location>
        <begin position="116"/>
        <end position="134"/>
    </location>
</feature>
<dbReference type="Proteomes" id="UP000188603">
    <property type="component" value="Chromosome"/>
</dbReference>
<protein>
    <recommendedName>
        <fullName evidence="6">Cell division protein FtsL</fullName>
    </recommendedName>
</protein>
<dbReference type="RefSeq" id="WP_077719374.1">
    <property type="nucleotide sequence ID" value="NZ_CP019699.1"/>
</dbReference>